<evidence type="ECO:0000313" key="1">
    <source>
        <dbReference type="EMBL" id="SJL03171.1"/>
    </source>
</evidence>
<dbReference type="SUPFAM" id="SSF52540">
    <property type="entry name" value="P-loop containing nucleoside triphosphate hydrolases"/>
    <property type="match status" value="1"/>
</dbReference>
<dbReference type="EMBL" id="FUEG01000004">
    <property type="protein sequence ID" value="SJL03171.1"/>
    <property type="molecule type" value="Genomic_DNA"/>
</dbReference>
<dbReference type="OMA" id="RPDHASE"/>
<dbReference type="STRING" id="47428.A0A284R381"/>
<protein>
    <recommendedName>
        <fullName evidence="3">UvrD-like helicase C-terminal domain-containing protein</fullName>
    </recommendedName>
</protein>
<dbReference type="CDD" id="cd18809">
    <property type="entry name" value="SF1_C_RecD"/>
    <property type="match status" value="1"/>
</dbReference>
<dbReference type="PANTHER" id="PTHR47642">
    <property type="entry name" value="ATP-DEPENDENT DNA HELICASE"/>
    <property type="match status" value="1"/>
</dbReference>
<dbReference type="Proteomes" id="UP000219338">
    <property type="component" value="Unassembled WGS sequence"/>
</dbReference>
<proteinExistence type="predicted"/>
<dbReference type="OrthoDB" id="2986975at2759"/>
<dbReference type="InterPro" id="IPR051055">
    <property type="entry name" value="PIF1_helicase"/>
</dbReference>
<sequence>MEEQVMVTGMTMKQSGRLAEKVEIAIGMKAMVLMNIATEADITNGTRGTIEDIILDSREDDMPNDSATVEVELKYPPAVIIFRPDHASEEFEFEGLAKGLIPIVASEAGFTIDTRQGKIRIHRRQMAITPAYAFTHHKCQGQTIEYVIVDLGTPPGGGLSPFNAYVVLSRSRGRKTIRLLQMPKDSGLFMKHPSESLRDEDERLARLTQNTRN</sequence>
<reference evidence="2" key="1">
    <citation type="journal article" date="2017" name="Nat. Ecol. Evol.">
        <title>Genome expansion and lineage-specific genetic innovations in the forest pathogenic fungi Armillaria.</title>
        <authorList>
            <person name="Sipos G."/>
            <person name="Prasanna A.N."/>
            <person name="Walter M.C."/>
            <person name="O'Connor E."/>
            <person name="Balint B."/>
            <person name="Krizsan K."/>
            <person name="Kiss B."/>
            <person name="Hess J."/>
            <person name="Varga T."/>
            <person name="Slot J."/>
            <person name="Riley R."/>
            <person name="Boka B."/>
            <person name="Rigling D."/>
            <person name="Barry K."/>
            <person name="Lee J."/>
            <person name="Mihaltcheva S."/>
            <person name="LaButti K."/>
            <person name="Lipzen A."/>
            <person name="Waldron R."/>
            <person name="Moloney N.M."/>
            <person name="Sperisen C."/>
            <person name="Kredics L."/>
            <person name="Vagvoelgyi C."/>
            <person name="Patrignani A."/>
            <person name="Fitzpatrick D."/>
            <person name="Nagy I."/>
            <person name="Doyle S."/>
            <person name="Anderson J.B."/>
            <person name="Grigoriev I.V."/>
            <person name="Gueldener U."/>
            <person name="Muensterkoetter M."/>
            <person name="Nagy L.G."/>
        </authorList>
    </citation>
    <scope>NUCLEOTIDE SEQUENCE [LARGE SCALE GENOMIC DNA]</scope>
    <source>
        <strain evidence="2">C18/9</strain>
    </source>
</reference>
<organism evidence="1 2">
    <name type="scientific">Armillaria ostoyae</name>
    <name type="common">Armillaria root rot fungus</name>
    <dbReference type="NCBI Taxonomy" id="47428"/>
    <lineage>
        <taxon>Eukaryota</taxon>
        <taxon>Fungi</taxon>
        <taxon>Dikarya</taxon>
        <taxon>Basidiomycota</taxon>
        <taxon>Agaricomycotina</taxon>
        <taxon>Agaricomycetes</taxon>
        <taxon>Agaricomycetidae</taxon>
        <taxon>Agaricales</taxon>
        <taxon>Marasmiineae</taxon>
        <taxon>Physalacriaceae</taxon>
        <taxon>Armillaria</taxon>
    </lineage>
</organism>
<dbReference type="AlphaFoldDB" id="A0A284R381"/>
<name>A0A284R381_ARMOS</name>
<gene>
    <name evidence="1" type="ORF">ARMOST_06517</name>
</gene>
<dbReference type="InterPro" id="IPR027417">
    <property type="entry name" value="P-loop_NTPase"/>
</dbReference>
<accession>A0A284R381</accession>
<keyword evidence="2" id="KW-1185">Reference proteome</keyword>
<evidence type="ECO:0000313" key="2">
    <source>
        <dbReference type="Proteomes" id="UP000219338"/>
    </source>
</evidence>
<evidence type="ECO:0008006" key="3">
    <source>
        <dbReference type="Google" id="ProtNLM"/>
    </source>
</evidence>